<dbReference type="Pfam" id="PF13561">
    <property type="entry name" value="adh_short_C2"/>
    <property type="match status" value="1"/>
</dbReference>
<dbReference type="PRINTS" id="PR00081">
    <property type="entry name" value="GDHRDH"/>
</dbReference>
<dbReference type="PRINTS" id="PR00080">
    <property type="entry name" value="SDRFAMILY"/>
</dbReference>
<gene>
    <name evidence="2" type="ORF">SAMN04488135_12022</name>
</gene>
<dbReference type="Gene3D" id="3.40.50.720">
    <property type="entry name" value="NAD(P)-binding Rossmann-like Domain"/>
    <property type="match status" value="1"/>
</dbReference>
<dbReference type="STRING" id="658167.SAMN04488135_12022"/>
<dbReference type="EMBL" id="FQXE01000020">
    <property type="protein sequence ID" value="SHI28795.1"/>
    <property type="molecule type" value="Genomic_DNA"/>
</dbReference>
<dbReference type="PROSITE" id="PS00061">
    <property type="entry name" value="ADH_SHORT"/>
    <property type="match status" value="1"/>
</dbReference>
<dbReference type="AlphaFoldDB" id="A0A1M5ZWZ0"/>
<dbReference type="PANTHER" id="PTHR42760">
    <property type="entry name" value="SHORT-CHAIN DEHYDROGENASES/REDUCTASES FAMILY MEMBER"/>
    <property type="match status" value="1"/>
</dbReference>
<dbReference type="Proteomes" id="UP000184226">
    <property type="component" value="Unassembled WGS sequence"/>
</dbReference>
<dbReference type="OrthoDB" id="9806974at2"/>
<evidence type="ECO:0000313" key="3">
    <source>
        <dbReference type="Proteomes" id="UP000184226"/>
    </source>
</evidence>
<name>A0A1M5ZWZ0_9BURK</name>
<evidence type="ECO:0000313" key="2">
    <source>
        <dbReference type="EMBL" id="SHI28795.1"/>
    </source>
</evidence>
<keyword evidence="3" id="KW-1185">Reference proteome</keyword>
<accession>A0A1M5ZWZ0</accession>
<reference evidence="2 3" key="1">
    <citation type="submission" date="2016-11" db="EMBL/GenBank/DDBJ databases">
        <authorList>
            <person name="Jaros S."/>
            <person name="Januszkiewicz K."/>
            <person name="Wedrychowicz H."/>
        </authorList>
    </citation>
    <scope>NUCLEOTIDE SEQUENCE [LARGE SCALE GENOMIC DNA]</scope>
    <source>
        <strain evidence="2 3">CGMCC 1.10190</strain>
    </source>
</reference>
<dbReference type="GO" id="GO:0016616">
    <property type="term" value="F:oxidoreductase activity, acting on the CH-OH group of donors, NAD or NADP as acceptor"/>
    <property type="evidence" value="ECO:0007669"/>
    <property type="project" value="TreeGrafter"/>
</dbReference>
<dbReference type="SUPFAM" id="SSF51735">
    <property type="entry name" value="NAD(P)-binding Rossmann-fold domains"/>
    <property type="match status" value="1"/>
</dbReference>
<organism evidence="2 3">
    <name type="scientific">Pollutimonas bauzanensis</name>
    <dbReference type="NCBI Taxonomy" id="658167"/>
    <lineage>
        <taxon>Bacteria</taxon>
        <taxon>Pseudomonadati</taxon>
        <taxon>Pseudomonadota</taxon>
        <taxon>Betaproteobacteria</taxon>
        <taxon>Burkholderiales</taxon>
        <taxon>Alcaligenaceae</taxon>
        <taxon>Pollutimonas</taxon>
    </lineage>
</organism>
<dbReference type="FunFam" id="3.40.50.720:FF:000084">
    <property type="entry name" value="Short-chain dehydrogenase reductase"/>
    <property type="match status" value="1"/>
</dbReference>
<protein>
    <submittedName>
        <fullName evidence="2">2-deoxy-D-gluconate 3-dehydrogenase</fullName>
    </submittedName>
</protein>
<dbReference type="RefSeq" id="WP_073109161.1">
    <property type="nucleotide sequence ID" value="NZ_FQXE01000020.1"/>
</dbReference>
<dbReference type="InterPro" id="IPR020904">
    <property type="entry name" value="Sc_DH/Rdtase_CS"/>
</dbReference>
<comment type="similarity">
    <text evidence="1">Belongs to the short-chain dehydrogenases/reductases (SDR) family.</text>
</comment>
<sequence length="257" mass="27391">MTHPLFNIENKVVAITGAGGGIGRAVAKGFAESGARLALIENAEANFEALRGELAALNAHAAGYYVLDVTDREGCFSCVKQIVEKFGQVDVLINLAGINQRMRPELYTEAIYDRIVDVNLKGTFQMCQAVYSFMKANRYGKIINVGSITAIAANQHLPVYAATKAAINQLSKSLACAWAPEGIHVNVVHPGWIDTALSRQARVDIPGHAERVVATTPAGRWGLPEDLVGTMLFLAAPASDFIDGANIVVDGGVTSQL</sequence>
<proteinExistence type="inferred from homology"/>
<dbReference type="InterPro" id="IPR036291">
    <property type="entry name" value="NAD(P)-bd_dom_sf"/>
</dbReference>
<evidence type="ECO:0000256" key="1">
    <source>
        <dbReference type="ARBA" id="ARBA00006484"/>
    </source>
</evidence>
<dbReference type="InterPro" id="IPR002347">
    <property type="entry name" value="SDR_fam"/>
</dbReference>